<comment type="caution">
    <text evidence="2">The sequence shown here is derived from an EMBL/GenBank/DDBJ whole genome shotgun (WGS) entry which is preliminary data.</text>
</comment>
<keyword evidence="1" id="KW-1133">Transmembrane helix</keyword>
<dbReference type="AlphaFoldDB" id="A0A1X1VIH9"/>
<proteinExistence type="predicted"/>
<protein>
    <submittedName>
        <fullName evidence="2">Uncharacterized protein</fullName>
    </submittedName>
</protein>
<keyword evidence="1" id="KW-0472">Membrane</keyword>
<accession>A0A1X1VIH9</accession>
<sequence>MPSNRPQLMVVESFSVAALYRLGVFSASILYFAFCSRHRLVANSPDEELAGFEYSESTL</sequence>
<name>A0A1X1VIH9_MYCGS</name>
<dbReference type="Proteomes" id="UP000193738">
    <property type="component" value="Unassembled WGS sequence"/>
</dbReference>
<keyword evidence="3" id="KW-1185">Reference proteome</keyword>
<evidence type="ECO:0000313" key="2">
    <source>
        <dbReference type="EMBL" id="ORV68962.1"/>
    </source>
</evidence>
<feature type="transmembrane region" description="Helical" evidence="1">
    <location>
        <begin position="14"/>
        <end position="34"/>
    </location>
</feature>
<dbReference type="STRING" id="1777.AWC07_07320"/>
<evidence type="ECO:0000256" key="1">
    <source>
        <dbReference type="SAM" id="Phobius"/>
    </source>
</evidence>
<reference evidence="2 3" key="1">
    <citation type="submission" date="2016-01" db="EMBL/GenBank/DDBJ databases">
        <title>The new phylogeny of the genus Mycobacterium.</title>
        <authorList>
            <person name="Tarcisio F."/>
            <person name="Conor M."/>
            <person name="Antonella G."/>
            <person name="Elisabetta G."/>
            <person name="Giulia F.S."/>
            <person name="Sara T."/>
            <person name="Anna F."/>
            <person name="Clotilde B."/>
            <person name="Roberto B."/>
            <person name="Veronica D.S."/>
            <person name="Fabio R."/>
            <person name="Monica P."/>
            <person name="Olivier J."/>
            <person name="Enrico T."/>
            <person name="Nicola S."/>
        </authorList>
    </citation>
    <scope>NUCLEOTIDE SEQUENCE [LARGE SCALE GENOMIC DNA]</scope>
    <source>
        <strain evidence="2 3">DSM 43505</strain>
    </source>
</reference>
<organism evidence="2 3">
    <name type="scientific">Mycobacterium gastri</name>
    <dbReference type="NCBI Taxonomy" id="1777"/>
    <lineage>
        <taxon>Bacteria</taxon>
        <taxon>Bacillati</taxon>
        <taxon>Actinomycetota</taxon>
        <taxon>Actinomycetes</taxon>
        <taxon>Mycobacteriales</taxon>
        <taxon>Mycobacteriaceae</taxon>
        <taxon>Mycobacterium</taxon>
    </lineage>
</organism>
<dbReference type="EMBL" id="LQOX01000103">
    <property type="protein sequence ID" value="ORV68962.1"/>
    <property type="molecule type" value="Genomic_DNA"/>
</dbReference>
<gene>
    <name evidence="2" type="ORF">AWC07_07320</name>
</gene>
<evidence type="ECO:0000313" key="3">
    <source>
        <dbReference type="Proteomes" id="UP000193738"/>
    </source>
</evidence>
<keyword evidence="1" id="KW-0812">Transmembrane</keyword>